<dbReference type="OrthoDB" id="9794280at2"/>
<dbReference type="Proteomes" id="UP000236311">
    <property type="component" value="Unassembled WGS sequence"/>
</dbReference>
<gene>
    <name evidence="1" type="ORF">AMURIS_02928</name>
</gene>
<dbReference type="EMBL" id="OFSM01000014">
    <property type="protein sequence ID" value="SOY30205.1"/>
    <property type="molecule type" value="Genomic_DNA"/>
</dbReference>
<sequence length="116" mass="13423">MYDEQRKVSKIMAELTMFFLSVGADQISSNIERTEEYERITFHANYHPDNERELDALHCLNEQRNDGIEDIYWELAGSGNFGETSELLLVGMMVDKAEVHVENGFVNLTLYKKLES</sequence>
<dbReference type="RefSeq" id="WP_103240267.1">
    <property type="nucleotide sequence ID" value="NZ_CANRXC010000002.1"/>
</dbReference>
<dbReference type="AlphaFoldDB" id="A0A2K4ZIA9"/>
<evidence type="ECO:0000313" key="2">
    <source>
        <dbReference type="Proteomes" id="UP000236311"/>
    </source>
</evidence>
<organism evidence="1 2">
    <name type="scientific">Acetatifactor muris</name>
    <dbReference type="NCBI Taxonomy" id="879566"/>
    <lineage>
        <taxon>Bacteria</taxon>
        <taxon>Bacillati</taxon>
        <taxon>Bacillota</taxon>
        <taxon>Clostridia</taxon>
        <taxon>Lachnospirales</taxon>
        <taxon>Lachnospiraceae</taxon>
        <taxon>Acetatifactor</taxon>
    </lineage>
</organism>
<protein>
    <submittedName>
        <fullName evidence="1">Uncharacterized protein</fullName>
    </submittedName>
</protein>
<keyword evidence="2" id="KW-1185">Reference proteome</keyword>
<evidence type="ECO:0000313" key="1">
    <source>
        <dbReference type="EMBL" id="SOY30205.1"/>
    </source>
</evidence>
<reference evidence="1 2" key="1">
    <citation type="submission" date="2018-01" db="EMBL/GenBank/DDBJ databases">
        <authorList>
            <person name="Gaut B.S."/>
            <person name="Morton B.R."/>
            <person name="Clegg M.T."/>
            <person name="Duvall M.R."/>
        </authorList>
    </citation>
    <scope>NUCLEOTIDE SEQUENCE [LARGE SCALE GENOMIC DNA]</scope>
    <source>
        <strain evidence="1">GP69</strain>
    </source>
</reference>
<name>A0A2K4ZIA9_9FIRM</name>
<accession>A0A2K4ZIA9</accession>
<proteinExistence type="predicted"/>